<keyword evidence="7" id="KW-1185">Reference proteome</keyword>
<name>A0A5C6V256_9BACI</name>
<dbReference type="EMBL" id="VOQF01000030">
    <property type="protein sequence ID" value="TXC78741.1"/>
    <property type="molecule type" value="Genomic_DNA"/>
</dbReference>
<evidence type="ECO:0000256" key="1">
    <source>
        <dbReference type="ARBA" id="ARBA00005417"/>
    </source>
</evidence>
<dbReference type="AlphaFoldDB" id="A0A5C6V256"/>
<evidence type="ECO:0000313" key="7">
    <source>
        <dbReference type="Proteomes" id="UP000321363"/>
    </source>
</evidence>
<gene>
    <name evidence="6" type="ORF">FS935_22435</name>
</gene>
<keyword evidence="3" id="KW-0547">Nucleotide-binding</keyword>
<dbReference type="PROSITE" id="PS50893">
    <property type="entry name" value="ABC_TRANSPORTER_2"/>
    <property type="match status" value="1"/>
</dbReference>
<dbReference type="SUPFAM" id="SSF52540">
    <property type="entry name" value="P-loop containing nucleoside triphosphate hydrolases"/>
    <property type="match status" value="1"/>
</dbReference>
<evidence type="ECO:0000313" key="6">
    <source>
        <dbReference type="EMBL" id="TXC78741.1"/>
    </source>
</evidence>
<evidence type="ECO:0000259" key="5">
    <source>
        <dbReference type="PROSITE" id="PS50893"/>
    </source>
</evidence>
<sequence>MSLLTINDLSKSYDKRVKALNQISFDVTEGECVGIVGESGSGKSTLARMLLGLETYKEGKILFNNQQIPPKNRSQVRQYRKDIQMIFQDATSTLNPKLPIWKSLIEPLDNFKEITPSFITEGISRKQVAEELLEMVGLEKEMADRYPGELSGGQKQRVSIARAISIEPSLLVCDEPTASLDVTVQVQILQLLEELQKKTNMTILFISHDIRAVTYLCEKMIVLKNGYIVDSFRLEELYQEERHSYTKALIKAAAIE</sequence>
<evidence type="ECO:0000256" key="3">
    <source>
        <dbReference type="ARBA" id="ARBA00022741"/>
    </source>
</evidence>
<dbReference type="PANTHER" id="PTHR43776:SF7">
    <property type="entry name" value="D,D-DIPEPTIDE TRANSPORT ATP-BINDING PROTEIN DDPF-RELATED"/>
    <property type="match status" value="1"/>
</dbReference>
<reference evidence="6 7" key="1">
    <citation type="journal article" date="2005" name="Int. J. Syst. Evol. Microbiol.">
        <title>Bacillus litoralis sp. nov., isolated from a tidal flat of the Yellow Sea in Korea.</title>
        <authorList>
            <person name="Yoon J.H."/>
            <person name="Oh T.K."/>
        </authorList>
    </citation>
    <scope>NUCLEOTIDE SEQUENCE [LARGE SCALE GENOMIC DNA]</scope>
    <source>
        <strain evidence="6 7">SW-211</strain>
    </source>
</reference>
<dbReference type="Proteomes" id="UP000321363">
    <property type="component" value="Unassembled WGS sequence"/>
</dbReference>
<keyword evidence="4 6" id="KW-0067">ATP-binding</keyword>
<dbReference type="SMART" id="SM00382">
    <property type="entry name" value="AAA"/>
    <property type="match status" value="1"/>
</dbReference>
<keyword evidence="2" id="KW-0813">Transport</keyword>
<protein>
    <submittedName>
        <fullName evidence="6">ABC transporter ATP-binding protein</fullName>
    </submittedName>
</protein>
<dbReference type="PROSITE" id="PS00211">
    <property type="entry name" value="ABC_TRANSPORTER_1"/>
    <property type="match status" value="1"/>
</dbReference>
<evidence type="ECO:0000256" key="4">
    <source>
        <dbReference type="ARBA" id="ARBA00022840"/>
    </source>
</evidence>
<dbReference type="InterPro" id="IPR017871">
    <property type="entry name" value="ABC_transporter-like_CS"/>
</dbReference>
<evidence type="ECO:0000256" key="2">
    <source>
        <dbReference type="ARBA" id="ARBA00022448"/>
    </source>
</evidence>
<dbReference type="InterPro" id="IPR027417">
    <property type="entry name" value="P-loop_NTPase"/>
</dbReference>
<dbReference type="OrthoDB" id="9802264at2"/>
<dbReference type="RefSeq" id="WP_146950846.1">
    <property type="nucleotide sequence ID" value="NZ_VOQF01000030.1"/>
</dbReference>
<dbReference type="Pfam" id="PF00005">
    <property type="entry name" value="ABC_tran"/>
    <property type="match status" value="1"/>
</dbReference>
<proteinExistence type="inferred from homology"/>
<dbReference type="InterPro" id="IPR003439">
    <property type="entry name" value="ABC_transporter-like_ATP-bd"/>
</dbReference>
<comment type="similarity">
    <text evidence="1">Belongs to the ABC transporter superfamily.</text>
</comment>
<dbReference type="InterPro" id="IPR050319">
    <property type="entry name" value="ABC_transp_ATP-bind"/>
</dbReference>
<accession>A0A5C6V256</accession>
<dbReference type="GO" id="GO:0055085">
    <property type="term" value="P:transmembrane transport"/>
    <property type="evidence" value="ECO:0007669"/>
    <property type="project" value="UniProtKB-ARBA"/>
</dbReference>
<dbReference type="GO" id="GO:0016887">
    <property type="term" value="F:ATP hydrolysis activity"/>
    <property type="evidence" value="ECO:0007669"/>
    <property type="project" value="InterPro"/>
</dbReference>
<dbReference type="Gene3D" id="3.40.50.300">
    <property type="entry name" value="P-loop containing nucleotide triphosphate hydrolases"/>
    <property type="match status" value="1"/>
</dbReference>
<comment type="caution">
    <text evidence="6">The sequence shown here is derived from an EMBL/GenBank/DDBJ whole genome shotgun (WGS) entry which is preliminary data.</text>
</comment>
<dbReference type="CDD" id="cd03257">
    <property type="entry name" value="ABC_NikE_OppD_transporters"/>
    <property type="match status" value="1"/>
</dbReference>
<dbReference type="PANTHER" id="PTHR43776">
    <property type="entry name" value="TRANSPORT ATP-BINDING PROTEIN"/>
    <property type="match status" value="1"/>
</dbReference>
<feature type="domain" description="ABC transporter" evidence="5">
    <location>
        <begin position="4"/>
        <end position="250"/>
    </location>
</feature>
<organism evidence="6 7">
    <name type="scientific">Metabacillus litoralis</name>
    <dbReference type="NCBI Taxonomy" id="152268"/>
    <lineage>
        <taxon>Bacteria</taxon>
        <taxon>Bacillati</taxon>
        <taxon>Bacillota</taxon>
        <taxon>Bacilli</taxon>
        <taxon>Bacillales</taxon>
        <taxon>Bacillaceae</taxon>
        <taxon>Metabacillus</taxon>
    </lineage>
</organism>
<dbReference type="InterPro" id="IPR003593">
    <property type="entry name" value="AAA+_ATPase"/>
</dbReference>
<dbReference type="GO" id="GO:0005524">
    <property type="term" value="F:ATP binding"/>
    <property type="evidence" value="ECO:0007669"/>
    <property type="project" value="UniProtKB-KW"/>
</dbReference>